<evidence type="ECO:0000313" key="3">
    <source>
        <dbReference type="Proteomes" id="UP001150569"/>
    </source>
</evidence>
<protein>
    <submittedName>
        <fullName evidence="2">Uncharacterized protein</fullName>
    </submittedName>
</protein>
<keyword evidence="1" id="KW-0812">Transmembrane</keyword>
<gene>
    <name evidence="2" type="ORF">IWQ60_002809</name>
</gene>
<comment type="caution">
    <text evidence="2">The sequence shown here is derived from an EMBL/GenBank/DDBJ whole genome shotgun (WGS) entry which is preliminary data.</text>
</comment>
<reference evidence="2" key="1">
    <citation type="submission" date="2022-07" db="EMBL/GenBank/DDBJ databases">
        <title>Phylogenomic reconstructions and comparative analyses of Kickxellomycotina fungi.</title>
        <authorList>
            <person name="Reynolds N.K."/>
            <person name="Stajich J.E."/>
            <person name="Barry K."/>
            <person name="Grigoriev I.V."/>
            <person name="Crous P."/>
            <person name="Smith M.E."/>
        </authorList>
    </citation>
    <scope>NUCLEOTIDE SEQUENCE</scope>
    <source>
        <strain evidence="2">RSA 861</strain>
    </source>
</reference>
<feature type="transmembrane region" description="Helical" evidence="1">
    <location>
        <begin position="128"/>
        <end position="147"/>
    </location>
</feature>
<feature type="transmembrane region" description="Helical" evidence="1">
    <location>
        <begin position="62"/>
        <end position="87"/>
    </location>
</feature>
<proteinExistence type="predicted"/>
<dbReference type="EMBL" id="JANBPT010000112">
    <property type="protein sequence ID" value="KAJ1927552.1"/>
    <property type="molecule type" value="Genomic_DNA"/>
</dbReference>
<sequence length="167" mass="19334">MDPTEPRFLDEEEQEKKIKDLKEEDEIINAQFKMFMTMVSFMFMLWFMALAYYIAVARTPSYYVPFVGIPIASVRPLLACEFSVISLQLGLYSIYKDHFSLPFLGASAALFVFQFFLCVYGDSPLERIWWSLPALILAADVYVGYSINVQGIRWSELESRQYKLKGA</sequence>
<name>A0A9W8AE22_9FUNG</name>
<evidence type="ECO:0000313" key="2">
    <source>
        <dbReference type="EMBL" id="KAJ1927552.1"/>
    </source>
</evidence>
<feature type="transmembrane region" description="Helical" evidence="1">
    <location>
        <begin position="35"/>
        <end position="56"/>
    </location>
</feature>
<dbReference type="Proteomes" id="UP001150569">
    <property type="component" value="Unassembled WGS sequence"/>
</dbReference>
<keyword evidence="1" id="KW-0472">Membrane</keyword>
<dbReference type="OrthoDB" id="5563489at2759"/>
<keyword evidence="3" id="KW-1185">Reference proteome</keyword>
<keyword evidence="1" id="KW-1133">Transmembrane helix</keyword>
<organism evidence="2 3">
    <name type="scientific">Tieghemiomyces parasiticus</name>
    <dbReference type="NCBI Taxonomy" id="78921"/>
    <lineage>
        <taxon>Eukaryota</taxon>
        <taxon>Fungi</taxon>
        <taxon>Fungi incertae sedis</taxon>
        <taxon>Zoopagomycota</taxon>
        <taxon>Kickxellomycotina</taxon>
        <taxon>Dimargaritomycetes</taxon>
        <taxon>Dimargaritales</taxon>
        <taxon>Dimargaritaceae</taxon>
        <taxon>Tieghemiomyces</taxon>
    </lineage>
</organism>
<feature type="transmembrane region" description="Helical" evidence="1">
    <location>
        <begin position="99"/>
        <end position="122"/>
    </location>
</feature>
<accession>A0A9W8AE22</accession>
<evidence type="ECO:0000256" key="1">
    <source>
        <dbReference type="SAM" id="Phobius"/>
    </source>
</evidence>
<dbReference type="AlphaFoldDB" id="A0A9W8AE22"/>